<comment type="function">
    <text evidence="1">Part of the ABC transporter FtsEX involved in cellular division. Important for assembly or stability of the septal ring.</text>
</comment>
<keyword evidence="7 11" id="KW-0547">Nucleotide-binding</keyword>
<evidence type="ECO:0000256" key="7">
    <source>
        <dbReference type="ARBA" id="ARBA00022741"/>
    </source>
</evidence>
<dbReference type="FunFam" id="3.40.50.300:FF:000056">
    <property type="entry name" value="Cell division ATP-binding protein FtsE"/>
    <property type="match status" value="1"/>
</dbReference>
<dbReference type="InterPro" id="IPR027417">
    <property type="entry name" value="P-loop_NTPase"/>
</dbReference>
<dbReference type="GO" id="GO:0016887">
    <property type="term" value="F:ATP hydrolysis activity"/>
    <property type="evidence" value="ECO:0007669"/>
    <property type="project" value="InterPro"/>
</dbReference>
<dbReference type="InterPro" id="IPR003439">
    <property type="entry name" value="ABC_transporter-like_ATP-bd"/>
</dbReference>
<dbReference type="InterPro" id="IPR003593">
    <property type="entry name" value="AAA+_ATPase"/>
</dbReference>
<dbReference type="EMBL" id="DROK01000064">
    <property type="protein sequence ID" value="HHI96648.1"/>
    <property type="molecule type" value="Genomic_DNA"/>
</dbReference>
<evidence type="ECO:0000256" key="11">
    <source>
        <dbReference type="RuleBase" id="RU365094"/>
    </source>
</evidence>
<dbReference type="InterPro" id="IPR015854">
    <property type="entry name" value="ABC_transpr_LolD-like"/>
</dbReference>
<dbReference type="GO" id="GO:0051301">
    <property type="term" value="P:cell division"/>
    <property type="evidence" value="ECO:0007669"/>
    <property type="project" value="UniProtKB-UniRule"/>
</dbReference>
<evidence type="ECO:0000256" key="10">
    <source>
        <dbReference type="ARBA" id="ARBA00023306"/>
    </source>
</evidence>
<protein>
    <recommendedName>
        <fullName evidence="3 11">Cell division ATP-binding protein FtsE</fullName>
    </recommendedName>
</protein>
<dbReference type="GO" id="GO:0005886">
    <property type="term" value="C:plasma membrane"/>
    <property type="evidence" value="ECO:0007669"/>
    <property type="project" value="UniProtKB-SubCell"/>
</dbReference>
<dbReference type="PANTHER" id="PTHR24220">
    <property type="entry name" value="IMPORT ATP-BINDING PROTEIN"/>
    <property type="match status" value="1"/>
</dbReference>
<dbReference type="NCBIfam" id="TIGR02673">
    <property type="entry name" value="FtsE"/>
    <property type="match status" value="1"/>
</dbReference>
<keyword evidence="4" id="KW-0813">Transport</keyword>
<gene>
    <name evidence="11 13" type="primary">ftsE</name>
    <name evidence="13" type="ORF">ENJ96_02225</name>
</gene>
<dbReference type="PROSITE" id="PS00211">
    <property type="entry name" value="ABC_TRANSPORTER_1"/>
    <property type="match status" value="1"/>
</dbReference>
<reference evidence="13" key="1">
    <citation type="journal article" date="2020" name="mSystems">
        <title>Genome- and Community-Level Interaction Insights into Carbon Utilization and Element Cycling Functions of Hydrothermarchaeota in Hydrothermal Sediment.</title>
        <authorList>
            <person name="Zhou Z."/>
            <person name="Liu Y."/>
            <person name="Xu W."/>
            <person name="Pan J."/>
            <person name="Luo Z.H."/>
            <person name="Li M."/>
        </authorList>
    </citation>
    <scope>NUCLEOTIDE SEQUENCE [LARGE SCALE GENOMIC DNA]</scope>
    <source>
        <strain evidence="13">HyVt-533</strain>
    </source>
</reference>
<dbReference type="InterPro" id="IPR005286">
    <property type="entry name" value="Cell_div_FtsE"/>
</dbReference>
<evidence type="ECO:0000256" key="9">
    <source>
        <dbReference type="ARBA" id="ARBA00023136"/>
    </source>
</evidence>
<comment type="similarity">
    <text evidence="2 11">Belongs to the ABC transporter superfamily.</text>
</comment>
<comment type="subunit">
    <text evidence="11">Homodimer. Forms a membrane-associated complex with FtsX.</text>
</comment>
<keyword evidence="5 11" id="KW-1003">Cell membrane</keyword>
<evidence type="ECO:0000256" key="3">
    <source>
        <dbReference type="ARBA" id="ARBA00020019"/>
    </source>
</evidence>
<sequence length="221" mass="24969">MEDILRLENVSKIYEPHITALDEVSFSVAKGEFLFITGPSGAGKSTLLNLIFRAETPTSGEIYFEGRPLSSYKRKEIPFLRRKIGVVFQDFKLLENRTVFENVAISLVIQGLNEGEIRRRVVKILERLGLGGRETQLVKQLSGGEKQRVALARAVVNRPRLLLADEPTGNLDSRRTEEVMDIFEDLNAEGTTIILATHDEALYVDRHRRVLVLDQGRLLNP</sequence>
<comment type="subcellular location">
    <subcellularLocation>
        <location evidence="11">Cell membrane</location>
        <topology evidence="11">Peripheral membrane protein</topology>
        <orientation evidence="11">Cytoplasmic side</orientation>
    </subcellularLocation>
</comment>
<feature type="domain" description="ABC transporter" evidence="12">
    <location>
        <begin position="5"/>
        <end position="219"/>
    </location>
</feature>
<dbReference type="InterPro" id="IPR017871">
    <property type="entry name" value="ABC_transporter-like_CS"/>
</dbReference>
<accession>A0A7V5NYP3</accession>
<keyword evidence="9 11" id="KW-0472">Membrane</keyword>
<evidence type="ECO:0000256" key="1">
    <source>
        <dbReference type="ARBA" id="ARBA00002579"/>
    </source>
</evidence>
<name>A0A7V5NYP3_9BACT</name>
<dbReference type="AlphaFoldDB" id="A0A7V5NYP3"/>
<dbReference type="Pfam" id="PF00005">
    <property type="entry name" value="ABC_tran"/>
    <property type="match status" value="1"/>
</dbReference>
<dbReference type="InterPro" id="IPR017911">
    <property type="entry name" value="MacB-like_ATP-bd"/>
</dbReference>
<dbReference type="CDD" id="cd03255">
    <property type="entry name" value="ABC_MJ0796_LolCDE_FtsE"/>
    <property type="match status" value="1"/>
</dbReference>
<organism evidence="13">
    <name type="scientific">Thermodesulfatator atlanticus</name>
    <dbReference type="NCBI Taxonomy" id="501497"/>
    <lineage>
        <taxon>Bacteria</taxon>
        <taxon>Pseudomonadati</taxon>
        <taxon>Thermodesulfobacteriota</taxon>
        <taxon>Thermodesulfobacteria</taxon>
        <taxon>Thermodesulfobacteriales</taxon>
        <taxon>Thermodesulfatatoraceae</taxon>
        <taxon>Thermodesulfatator</taxon>
    </lineage>
</organism>
<evidence type="ECO:0000256" key="6">
    <source>
        <dbReference type="ARBA" id="ARBA00022618"/>
    </source>
</evidence>
<dbReference type="Gene3D" id="3.40.50.300">
    <property type="entry name" value="P-loop containing nucleotide triphosphate hydrolases"/>
    <property type="match status" value="1"/>
</dbReference>
<evidence type="ECO:0000313" key="13">
    <source>
        <dbReference type="EMBL" id="HHI96648.1"/>
    </source>
</evidence>
<evidence type="ECO:0000256" key="2">
    <source>
        <dbReference type="ARBA" id="ARBA00005417"/>
    </source>
</evidence>
<evidence type="ECO:0000256" key="8">
    <source>
        <dbReference type="ARBA" id="ARBA00022840"/>
    </source>
</evidence>
<evidence type="ECO:0000256" key="5">
    <source>
        <dbReference type="ARBA" id="ARBA00022475"/>
    </source>
</evidence>
<dbReference type="SMART" id="SM00382">
    <property type="entry name" value="AAA"/>
    <property type="match status" value="1"/>
</dbReference>
<keyword evidence="10 11" id="KW-0131">Cell cycle</keyword>
<dbReference type="PROSITE" id="PS50893">
    <property type="entry name" value="ABC_TRANSPORTER_2"/>
    <property type="match status" value="1"/>
</dbReference>
<dbReference type="PANTHER" id="PTHR24220:SF470">
    <property type="entry name" value="CELL DIVISION ATP-BINDING PROTEIN FTSE"/>
    <property type="match status" value="1"/>
</dbReference>
<keyword evidence="6 11" id="KW-0132">Cell division</keyword>
<proteinExistence type="inferred from homology"/>
<keyword evidence="8 11" id="KW-0067">ATP-binding</keyword>
<comment type="caution">
    <text evidence="13">The sequence shown here is derived from an EMBL/GenBank/DDBJ whole genome shotgun (WGS) entry which is preliminary data.</text>
</comment>
<evidence type="ECO:0000259" key="12">
    <source>
        <dbReference type="PROSITE" id="PS50893"/>
    </source>
</evidence>
<dbReference type="Proteomes" id="UP000886101">
    <property type="component" value="Unassembled WGS sequence"/>
</dbReference>
<dbReference type="GO" id="GO:0005524">
    <property type="term" value="F:ATP binding"/>
    <property type="evidence" value="ECO:0007669"/>
    <property type="project" value="UniProtKB-UniRule"/>
</dbReference>
<dbReference type="SUPFAM" id="SSF52540">
    <property type="entry name" value="P-loop containing nucleoside triphosphate hydrolases"/>
    <property type="match status" value="1"/>
</dbReference>
<evidence type="ECO:0000256" key="4">
    <source>
        <dbReference type="ARBA" id="ARBA00022448"/>
    </source>
</evidence>
<dbReference type="GO" id="GO:0022857">
    <property type="term" value="F:transmembrane transporter activity"/>
    <property type="evidence" value="ECO:0007669"/>
    <property type="project" value="TreeGrafter"/>
</dbReference>